<feature type="compositionally biased region" description="Gly residues" evidence="1">
    <location>
        <begin position="290"/>
        <end position="300"/>
    </location>
</feature>
<dbReference type="EMBL" id="JAWCUI010000004">
    <property type="protein sequence ID" value="KAL1902702.1"/>
    <property type="molecule type" value="Genomic_DNA"/>
</dbReference>
<organism evidence="2 3">
    <name type="scientific">Sporothrix stenoceras</name>
    <dbReference type="NCBI Taxonomy" id="5173"/>
    <lineage>
        <taxon>Eukaryota</taxon>
        <taxon>Fungi</taxon>
        <taxon>Dikarya</taxon>
        <taxon>Ascomycota</taxon>
        <taxon>Pezizomycotina</taxon>
        <taxon>Sordariomycetes</taxon>
        <taxon>Sordariomycetidae</taxon>
        <taxon>Ophiostomatales</taxon>
        <taxon>Ophiostomataceae</taxon>
        <taxon>Sporothrix</taxon>
    </lineage>
</organism>
<gene>
    <name evidence="2" type="ORF">Sste5346_001145</name>
</gene>
<comment type="caution">
    <text evidence="2">The sequence shown here is derived from an EMBL/GenBank/DDBJ whole genome shotgun (WGS) entry which is preliminary data.</text>
</comment>
<feature type="compositionally biased region" description="Basic and acidic residues" evidence="1">
    <location>
        <begin position="371"/>
        <end position="408"/>
    </location>
</feature>
<reference evidence="2 3" key="1">
    <citation type="journal article" date="2024" name="IMA Fungus">
        <title>IMA Genome - F19 : A genome assembly and annotation guide to empower mycologists, including annotated draft genome sequences of Ceratocystis pirilliformis, Diaporthe australafricana, Fusarium ophioides, Paecilomyces lecythidis, and Sporothrix stenoceras.</title>
        <authorList>
            <person name="Aylward J."/>
            <person name="Wilson A.M."/>
            <person name="Visagie C.M."/>
            <person name="Spraker J."/>
            <person name="Barnes I."/>
            <person name="Buitendag C."/>
            <person name="Ceriani C."/>
            <person name="Del Mar Angel L."/>
            <person name="du Plessis D."/>
            <person name="Fuchs T."/>
            <person name="Gasser K."/>
            <person name="Kramer D."/>
            <person name="Li W."/>
            <person name="Munsamy K."/>
            <person name="Piso A."/>
            <person name="Price J.L."/>
            <person name="Sonnekus B."/>
            <person name="Thomas C."/>
            <person name="van der Nest A."/>
            <person name="van Dijk A."/>
            <person name="van Heerden A."/>
            <person name="van Vuuren N."/>
            <person name="Yilmaz N."/>
            <person name="Duong T.A."/>
            <person name="van der Merwe N.A."/>
            <person name="Wingfield M.J."/>
            <person name="Wingfield B.D."/>
        </authorList>
    </citation>
    <scope>NUCLEOTIDE SEQUENCE [LARGE SCALE GENOMIC DNA]</scope>
    <source>
        <strain evidence="2 3">CMW 5346</strain>
    </source>
</reference>
<dbReference type="Proteomes" id="UP001583186">
    <property type="component" value="Unassembled WGS sequence"/>
</dbReference>
<evidence type="ECO:0000313" key="3">
    <source>
        <dbReference type="Proteomes" id="UP001583186"/>
    </source>
</evidence>
<name>A0ABR3ZRD3_9PEZI</name>
<evidence type="ECO:0000256" key="1">
    <source>
        <dbReference type="SAM" id="MobiDB-lite"/>
    </source>
</evidence>
<feature type="compositionally biased region" description="Polar residues" evidence="1">
    <location>
        <begin position="13"/>
        <end position="22"/>
    </location>
</feature>
<evidence type="ECO:0000313" key="2">
    <source>
        <dbReference type="EMBL" id="KAL1902702.1"/>
    </source>
</evidence>
<feature type="compositionally biased region" description="Basic and acidic residues" evidence="1">
    <location>
        <begin position="189"/>
        <end position="227"/>
    </location>
</feature>
<feature type="compositionally biased region" description="Basic residues" evidence="1">
    <location>
        <begin position="257"/>
        <end position="280"/>
    </location>
</feature>
<dbReference type="PANTHER" id="PTHR16291">
    <property type="entry name" value="NUCLEAR CAP-BINDING PROTEIN SUBUNIT 3"/>
    <property type="match status" value="1"/>
</dbReference>
<accession>A0ABR3ZRD3</accession>
<proteinExistence type="predicted"/>
<feature type="region of interest" description="Disordered" evidence="1">
    <location>
        <begin position="1"/>
        <end position="22"/>
    </location>
</feature>
<keyword evidence="3" id="KW-1185">Reference proteome</keyword>
<feature type="compositionally biased region" description="Acidic residues" evidence="1">
    <location>
        <begin position="1"/>
        <end position="10"/>
    </location>
</feature>
<feature type="compositionally biased region" description="Basic and acidic residues" evidence="1">
    <location>
        <begin position="326"/>
        <end position="358"/>
    </location>
</feature>
<evidence type="ECO:0008006" key="4">
    <source>
        <dbReference type="Google" id="ProtNLM"/>
    </source>
</evidence>
<feature type="region of interest" description="Disordered" evidence="1">
    <location>
        <begin position="189"/>
        <end position="521"/>
    </location>
</feature>
<sequence length="521" mass="57276">MDEFDIEMEDASGQCQNDAPQQEIQQQEDILAIDADDAQEPGEIDEASANAAAEAAAALDATTLIPTKVHIRGLDALNPDDIKAYVAEHYTGNGGSKGPFDRIEWIDDTSANLLFSSEEAAATALAALSSVQIDDVSQLPLGELLPAKTYSAKADDVSAGLSVRFALASDKKQRGAAERSRFYLLHPEYDPEERRRNQPYNRRRDGGGRRSYRSYRDDRQDDRENDIRNNSFDVNLYDDDGPSRARRRSRSYDSRDRRSRRSPRSWSRSRSRSRSRTRRNNNREKELFPLGGGSGSGSGSARGKELFPEKLGGGSGSDARSSRSPGGHDNRDRGRGRGRDRDRGRLRDRSASPRRDDGGFYYDEAGDDDYDGRLADERAEAAAEAAARNRDKARAIKDRLSSAKDGGSRELFPSDSRGSAQMDRYDDTSAVTSRLSDRITRPSDSGSTFNIRGLAGSNDQQGISIKGTASARELFPSKLSNSNGSGSNGGGLGRNAGKEVFDNSLASRIQRPRQRAEDLFH</sequence>
<dbReference type="InterPro" id="IPR019416">
    <property type="entry name" value="NCBP3"/>
</dbReference>
<dbReference type="PANTHER" id="PTHR16291:SF0">
    <property type="entry name" value="NUCLEAR CAP-BINDING PROTEIN SUBUNIT 3"/>
    <property type="match status" value="1"/>
</dbReference>
<dbReference type="Pfam" id="PF10309">
    <property type="entry name" value="NCBP3"/>
    <property type="match status" value="1"/>
</dbReference>
<protein>
    <recommendedName>
        <fullName evidence="4">RRM domain-containing protein</fullName>
    </recommendedName>
</protein>